<evidence type="ECO:0000313" key="18">
    <source>
        <dbReference type="EMBL" id="CAI5452602.1"/>
    </source>
</evidence>
<reference evidence="18" key="1">
    <citation type="submission" date="2022-11" db="EMBL/GenBank/DDBJ databases">
        <authorList>
            <person name="Kikuchi T."/>
        </authorList>
    </citation>
    <scope>NUCLEOTIDE SEQUENCE</scope>
    <source>
        <strain evidence="18">PS1010</strain>
    </source>
</reference>
<evidence type="ECO:0000256" key="15">
    <source>
        <dbReference type="RuleBase" id="RU004273"/>
    </source>
</evidence>
<dbReference type="SMART" id="SM00156">
    <property type="entry name" value="PP2Ac"/>
    <property type="match status" value="1"/>
</dbReference>
<dbReference type="EC" id="3.1.3.16" evidence="15"/>
<comment type="catalytic activity">
    <reaction evidence="12 15">
        <text>O-phospho-L-threonyl-[protein] + H2O = L-threonyl-[protein] + phosphate</text>
        <dbReference type="Rhea" id="RHEA:47004"/>
        <dbReference type="Rhea" id="RHEA-COMP:11060"/>
        <dbReference type="Rhea" id="RHEA-COMP:11605"/>
        <dbReference type="ChEBI" id="CHEBI:15377"/>
        <dbReference type="ChEBI" id="CHEBI:30013"/>
        <dbReference type="ChEBI" id="CHEBI:43474"/>
        <dbReference type="ChEBI" id="CHEBI:61977"/>
        <dbReference type="EC" id="3.1.3.16"/>
    </reaction>
</comment>
<evidence type="ECO:0000256" key="4">
    <source>
        <dbReference type="ARBA" id="ARBA00022723"/>
    </source>
</evidence>
<keyword evidence="4" id="KW-0479">Metal-binding</keyword>
<name>A0A9P1IYT8_9PELO</name>
<feature type="compositionally biased region" description="Basic and acidic residues" evidence="16">
    <location>
        <begin position="1"/>
        <end position="37"/>
    </location>
</feature>
<dbReference type="GO" id="GO:0005737">
    <property type="term" value="C:cytoplasm"/>
    <property type="evidence" value="ECO:0007669"/>
    <property type="project" value="TreeGrafter"/>
</dbReference>
<dbReference type="InterPro" id="IPR006186">
    <property type="entry name" value="Ser/Thr-sp_prot-phosphatase"/>
</dbReference>
<dbReference type="PRINTS" id="PR00114">
    <property type="entry name" value="STPHPHTASE"/>
</dbReference>
<dbReference type="PANTHER" id="PTHR11668:SF199">
    <property type="entry name" value="SERINE_THREONINE-PROTEIN PHOSPHATASE"/>
    <property type="match status" value="1"/>
</dbReference>
<organism evidence="18 19">
    <name type="scientific">Caenorhabditis angaria</name>
    <dbReference type="NCBI Taxonomy" id="860376"/>
    <lineage>
        <taxon>Eukaryota</taxon>
        <taxon>Metazoa</taxon>
        <taxon>Ecdysozoa</taxon>
        <taxon>Nematoda</taxon>
        <taxon>Chromadorea</taxon>
        <taxon>Rhabditida</taxon>
        <taxon>Rhabditina</taxon>
        <taxon>Rhabditomorpha</taxon>
        <taxon>Rhabditoidea</taxon>
        <taxon>Rhabditidae</taxon>
        <taxon>Peloderinae</taxon>
        <taxon>Caenorhabditis</taxon>
    </lineage>
</organism>
<comment type="catalytic activity">
    <reaction evidence="11">
        <text>O-phospho-L-seryl-[protein] + H2O = L-seryl-[protein] + phosphate</text>
        <dbReference type="Rhea" id="RHEA:20629"/>
        <dbReference type="Rhea" id="RHEA-COMP:9863"/>
        <dbReference type="Rhea" id="RHEA-COMP:11604"/>
        <dbReference type="ChEBI" id="CHEBI:15377"/>
        <dbReference type="ChEBI" id="CHEBI:29999"/>
        <dbReference type="ChEBI" id="CHEBI:43474"/>
        <dbReference type="ChEBI" id="CHEBI:83421"/>
        <dbReference type="EC" id="3.1.3.16"/>
    </reaction>
</comment>
<comment type="caution">
    <text evidence="18">The sequence shown here is derived from an EMBL/GenBank/DDBJ whole genome shotgun (WGS) entry which is preliminary data.</text>
</comment>
<dbReference type="InterPro" id="IPR029052">
    <property type="entry name" value="Metallo-depent_PP-like"/>
</dbReference>
<dbReference type="PIRSF" id="PIRSF033096">
    <property type="entry name" value="PPPtase_5"/>
    <property type="match status" value="1"/>
</dbReference>
<protein>
    <recommendedName>
        <fullName evidence="15">Serine/threonine-protein phosphatase</fullName>
        <ecNumber evidence="15">3.1.3.16</ecNumber>
    </recommendedName>
</protein>
<evidence type="ECO:0000259" key="17">
    <source>
        <dbReference type="PROSITE" id="PS00125"/>
    </source>
</evidence>
<proteinExistence type="inferred from homology"/>
<evidence type="ECO:0000256" key="9">
    <source>
        <dbReference type="ARBA" id="ARBA00023273"/>
    </source>
</evidence>
<dbReference type="GO" id="GO:0031272">
    <property type="term" value="P:regulation of pseudopodium assembly"/>
    <property type="evidence" value="ECO:0007669"/>
    <property type="project" value="UniProtKB-ARBA"/>
</dbReference>
<dbReference type="InterPro" id="IPR004843">
    <property type="entry name" value="Calcineurin-like_PHP"/>
</dbReference>
<dbReference type="GO" id="GO:0097723">
    <property type="term" value="P:amoeboid sperm motility"/>
    <property type="evidence" value="ECO:0007669"/>
    <property type="project" value="UniProtKB-ARBA"/>
</dbReference>
<keyword evidence="3" id="KW-0158">Chromosome</keyword>
<dbReference type="FunFam" id="3.60.21.10:FF:000026">
    <property type="entry name" value="Serine/threonine-protein phosphatase"/>
    <property type="match status" value="1"/>
</dbReference>
<dbReference type="SUPFAM" id="SSF56300">
    <property type="entry name" value="Metallo-dependent phosphatases"/>
    <property type="match status" value="1"/>
</dbReference>
<evidence type="ECO:0000256" key="6">
    <source>
        <dbReference type="ARBA" id="ARBA00022871"/>
    </source>
</evidence>
<feature type="active site" description="Proton donor/acceptor" evidence="14">
    <location>
        <position position="199"/>
    </location>
</feature>
<feature type="domain" description="Serine/threonine specific protein phosphatases" evidence="17">
    <location>
        <begin position="195"/>
        <end position="200"/>
    </location>
</feature>
<comment type="subcellular location">
    <subcellularLocation>
        <location evidence="10">Cell projection</location>
        <location evidence="10">Pseudopodium</location>
    </subcellularLocation>
    <subcellularLocation>
        <location evidence="1">Chromosome</location>
    </subcellularLocation>
</comment>
<dbReference type="GO" id="GO:0004722">
    <property type="term" value="F:protein serine/threonine phosphatase activity"/>
    <property type="evidence" value="ECO:0007669"/>
    <property type="project" value="UniProtKB-EC"/>
</dbReference>
<evidence type="ECO:0000256" key="3">
    <source>
        <dbReference type="ARBA" id="ARBA00022454"/>
    </source>
</evidence>
<keyword evidence="5 15" id="KW-0378">Hydrolase</keyword>
<evidence type="ECO:0000256" key="8">
    <source>
        <dbReference type="ARBA" id="ARBA00023211"/>
    </source>
</evidence>
<keyword evidence="19" id="KW-1185">Reference proteome</keyword>
<evidence type="ECO:0000313" key="19">
    <source>
        <dbReference type="Proteomes" id="UP001152747"/>
    </source>
</evidence>
<evidence type="ECO:0000256" key="14">
    <source>
        <dbReference type="PIRSR" id="PIRSR033096-1"/>
    </source>
</evidence>
<evidence type="ECO:0000256" key="13">
    <source>
        <dbReference type="ARBA" id="ARBA00054219"/>
    </source>
</evidence>
<dbReference type="AlphaFoldDB" id="A0A9P1IYT8"/>
<dbReference type="EMBL" id="CANHGI010000005">
    <property type="protein sequence ID" value="CAI5452602.1"/>
    <property type="molecule type" value="Genomic_DNA"/>
</dbReference>
<dbReference type="GO" id="GO:0005634">
    <property type="term" value="C:nucleus"/>
    <property type="evidence" value="ECO:0007669"/>
    <property type="project" value="TreeGrafter"/>
</dbReference>
<evidence type="ECO:0000256" key="1">
    <source>
        <dbReference type="ARBA" id="ARBA00004286"/>
    </source>
</evidence>
<dbReference type="GO" id="GO:0046872">
    <property type="term" value="F:metal ion binding"/>
    <property type="evidence" value="ECO:0007669"/>
    <property type="project" value="UniProtKB-KW"/>
</dbReference>
<dbReference type="Proteomes" id="UP001152747">
    <property type="component" value="Unassembled WGS sequence"/>
</dbReference>
<evidence type="ECO:0000256" key="7">
    <source>
        <dbReference type="ARBA" id="ARBA00022912"/>
    </source>
</evidence>
<keyword evidence="6" id="KW-0744">Spermatogenesis</keyword>
<dbReference type="PANTHER" id="PTHR11668">
    <property type="entry name" value="SERINE/THREONINE PROTEIN PHOSPHATASE"/>
    <property type="match status" value="1"/>
</dbReference>
<evidence type="ECO:0000256" key="5">
    <source>
        <dbReference type="ARBA" id="ARBA00022801"/>
    </source>
</evidence>
<accession>A0A9P1IYT8</accession>
<dbReference type="OrthoDB" id="5799712at2759"/>
<feature type="region of interest" description="Disordered" evidence="16">
    <location>
        <begin position="1"/>
        <end position="43"/>
    </location>
</feature>
<keyword evidence="6" id="KW-0221">Differentiation</keyword>
<evidence type="ECO:0000256" key="10">
    <source>
        <dbReference type="ARBA" id="ARBA00037818"/>
    </source>
</evidence>
<sequence>MKPDDGNKEIIKTTDELNKVPESDESVPLKRDEEVKNDQTTAAEVESNIESNIDKTQKVQRSERVSVMQDVKEIEDPIAKNGYEMLMKVLESTKCGEKSLSSVVKIDEICTMLDNLRPIFLSQPSCVELETPINICGDLHGQYGDLLRIFDKIGFPHRTNYLFLGDYVDRGKHNIETILLLFSYKMILPNHFFLLRGNHESPSINRVYGFLEECVRRFKNVKVWNAFQDTFATMPLSGLVADRILCMHGGLSPKLKSVEQLRRLKRPLYQPENGTLEIDILWSDPSTFSKGWAPNQRGVSFVYGPEACRKTCDELNVDLVCRAHQVVQDGYEFFANRRLVTIFSAPYYCGQFDNAAAAMTVSEDLLCSFVILRPRKKKIRKKL</sequence>
<dbReference type="Pfam" id="PF00149">
    <property type="entry name" value="Metallophos"/>
    <property type="match status" value="1"/>
</dbReference>
<evidence type="ECO:0000256" key="2">
    <source>
        <dbReference type="ARBA" id="ARBA00008294"/>
    </source>
</evidence>
<dbReference type="GO" id="GO:0018991">
    <property type="term" value="P:egg-laying behavior"/>
    <property type="evidence" value="ECO:0007669"/>
    <property type="project" value="UniProtKB-ARBA"/>
</dbReference>
<dbReference type="PROSITE" id="PS00125">
    <property type="entry name" value="SER_THR_PHOSPHATASE"/>
    <property type="match status" value="1"/>
</dbReference>
<comment type="similarity">
    <text evidence="2 15">Belongs to the PPP phosphatase family.</text>
</comment>
<dbReference type="Gene3D" id="3.60.21.10">
    <property type="match status" value="1"/>
</dbReference>
<dbReference type="GO" id="GO:0000785">
    <property type="term" value="C:chromatin"/>
    <property type="evidence" value="ECO:0007669"/>
    <property type="project" value="UniProtKB-ARBA"/>
</dbReference>
<dbReference type="GO" id="GO:0007283">
    <property type="term" value="P:spermatogenesis"/>
    <property type="evidence" value="ECO:0007669"/>
    <property type="project" value="UniProtKB-KW"/>
</dbReference>
<evidence type="ECO:0000256" key="16">
    <source>
        <dbReference type="SAM" id="MobiDB-lite"/>
    </source>
</evidence>
<evidence type="ECO:0000256" key="12">
    <source>
        <dbReference type="ARBA" id="ARBA00048336"/>
    </source>
</evidence>
<keyword evidence="9" id="KW-0966">Cell projection</keyword>
<dbReference type="GO" id="GO:0007060">
    <property type="term" value="P:male meiosis chromosome segregation"/>
    <property type="evidence" value="ECO:0007669"/>
    <property type="project" value="UniProtKB-ARBA"/>
</dbReference>
<dbReference type="GO" id="GO:0031143">
    <property type="term" value="C:pseudopodium"/>
    <property type="evidence" value="ECO:0007669"/>
    <property type="project" value="UniProtKB-SubCell"/>
</dbReference>
<keyword evidence="8" id="KW-0464">Manganese</keyword>
<keyword evidence="7" id="KW-0904">Protein phosphatase</keyword>
<evidence type="ECO:0000256" key="11">
    <source>
        <dbReference type="ARBA" id="ARBA00047761"/>
    </source>
</evidence>
<gene>
    <name evidence="18" type="ORF">CAMP_LOCUS15239</name>
</gene>
<dbReference type="InterPro" id="IPR050341">
    <property type="entry name" value="PP1_catalytic_subunit"/>
</dbReference>
<comment type="function">
    <text evidence="13">Probable phosphatase which plays a redundant role with gsp-4 in spermatogenesis by regulating sister chromatid segregation during meiosis. In addition, involved in sperm motility by controlling the dynamic disassembly of major sperm proteins (MSP) in the spermatozoan pseudopodium.</text>
</comment>